<feature type="compositionally biased region" description="Polar residues" evidence="1">
    <location>
        <begin position="103"/>
        <end position="113"/>
    </location>
</feature>
<dbReference type="Proteomes" id="UP001162060">
    <property type="component" value="Unassembled WGS sequence"/>
</dbReference>
<evidence type="ECO:0000313" key="2">
    <source>
        <dbReference type="EMBL" id="CAK7928513.1"/>
    </source>
</evidence>
<evidence type="ECO:0000313" key="3">
    <source>
        <dbReference type="Proteomes" id="UP001162060"/>
    </source>
</evidence>
<feature type="compositionally biased region" description="Polar residues" evidence="1">
    <location>
        <begin position="22"/>
        <end position="32"/>
    </location>
</feature>
<reference evidence="2" key="1">
    <citation type="submission" date="2024-01" db="EMBL/GenBank/DDBJ databases">
        <authorList>
            <person name="Webb A."/>
        </authorList>
    </citation>
    <scope>NUCLEOTIDE SEQUENCE</scope>
    <source>
        <strain evidence="2">Pm1</strain>
    </source>
</reference>
<comment type="caution">
    <text evidence="2">The sequence shown here is derived from an EMBL/GenBank/DDBJ whole genome shotgun (WGS) entry which is preliminary data.</text>
</comment>
<protein>
    <submittedName>
        <fullName evidence="2">Uncharacterized protein</fullName>
    </submittedName>
</protein>
<evidence type="ECO:0000256" key="1">
    <source>
        <dbReference type="SAM" id="MobiDB-lite"/>
    </source>
</evidence>
<gene>
    <name evidence="2" type="ORF">PM001_LOCUS13663</name>
</gene>
<feature type="region of interest" description="Disordered" evidence="1">
    <location>
        <begin position="101"/>
        <end position="153"/>
    </location>
</feature>
<dbReference type="AlphaFoldDB" id="A0AAV1U599"/>
<feature type="region of interest" description="Disordered" evidence="1">
    <location>
        <begin position="1"/>
        <end position="33"/>
    </location>
</feature>
<organism evidence="2 3">
    <name type="scientific">Peronospora matthiolae</name>
    <dbReference type="NCBI Taxonomy" id="2874970"/>
    <lineage>
        <taxon>Eukaryota</taxon>
        <taxon>Sar</taxon>
        <taxon>Stramenopiles</taxon>
        <taxon>Oomycota</taxon>
        <taxon>Peronosporomycetes</taxon>
        <taxon>Peronosporales</taxon>
        <taxon>Peronosporaceae</taxon>
        <taxon>Peronospora</taxon>
    </lineage>
</organism>
<name>A0AAV1U599_9STRA</name>
<dbReference type="EMBL" id="CAKLBY020000125">
    <property type="protein sequence ID" value="CAK7928513.1"/>
    <property type="molecule type" value="Genomic_DNA"/>
</dbReference>
<sequence>MGKEGDPAGALTSRSVFGGRLQQKTRSTNTVKRSTKGMLMLSHNSRASSSTESVQLEVLLLLSAMSWAAAAAAFSVDGFVPFKVVPLEPVRRDPEPAADMVSFSISDGTSPISQFGPVGRPLSTRSKDAVPRRGVQRSTEPPDGQLERQVLDR</sequence>
<proteinExistence type="predicted"/>
<accession>A0AAV1U599</accession>